<keyword evidence="4" id="KW-1185">Reference proteome</keyword>
<feature type="region of interest" description="Disordered" evidence="1">
    <location>
        <begin position="581"/>
        <end position="605"/>
    </location>
</feature>
<evidence type="ECO:0000256" key="2">
    <source>
        <dbReference type="SAM" id="Phobius"/>
    </source>
</evidence>
<feature type="compositionally biased region" description="Basic and acidic residues" evidence="1">
    <location>
        <begin position="191"/>
        <end position="203"/>
    </location>
</feature>
<protein>
    <recommendedName>
        <fullName evidence="5">Modin</fullName>
    </recommendedName>
</protein>
<organism evidence="3 4">
    <name type="scientific">Podospora appendiculata</name>
    <dbReference type="NCBI Taxonomy" id="314037"/>
    <lineage>
        <taxon>Eukaryota</taxon>
        <taxon>Fungi</taxon>
        <taxon>Dikarya</taxon>
        <taxon>Ascomycota</taxon>
        <taxon>Pezizomycotina</taxon>
        <taxon>Sordariomycetes</taxon>
        <taxon>Sordariomycetidae</taxon>
        <taxon>Sordariales</taxon>
        <taxon>Podosporaceae</taxon>
        <taxon>Podospora</taxon>
    </lineage>
</organism>
<name>A0AAE0XLK3_9PEZI</name>
<dbReference type="Proteomes" id="UP001270362">
    <property type="component" value="Unassembled WGS sequence"/>
</dbReference>
<feature type="transmembrane region" description="Helical" evidence="2">
    <location>
        <begin position="25"/>
        <end position="47"/>
    </location>
</feature>
<gene>
    <name evidence="3" type="ORF">B0T22DRAFT_115466</name>
</gene>
<proteinExistence type="predicted"/>
<feature type="region of interest" description="Disordered" evidence="1">
    <location>
        <begin position="123"/>
        <end position="158"/>
    </location>
</feature>
<evidence type="ECO:0008006" key="5">
    <source>
        <dbReference type="Google" id="ProtNLM"/>
    </source>
</evidence>
<reference evidence="3" key="2">
    <citation type="submission" date="2023-06" db="EMBL/GenBank/DDBJ databases">
        <authorList>
            <consortium name="Lawrence Berkeley National Laboratory"/>
            <person name="Haridas S."/>
            <person name="Hensen N."/>
            <person name="Bonometti L."/>
            <person name="Westerberg I."/>
            <person name="Brannstrom I.O."/>
            <person name="Guillou S."/>
            <person name="Cros-Aarteil S."/>
            <person name="Calhoun S."/>
            <person name="Kuo A."/>
            <person name="Mondo S."/>
            <person name="Pangilinan J."/>
            <person name="Riley R."/>
            <person name="Labutti K."/>
            <person name="Andreopoulos B."/>
            <person name="Lipzen A."/>
            <person name="Chen C."/>
            <person name="Yanf M."/>
            <person name="Daum C."/>
            <person name="Ng V."/>
            <person name="Clum A."/>
            <person name="Steindorff A."/>
            <person name="Ohm R."/>
            <person name="Martin F."/>
            <person name="Silar P."/>
            <person name="Natvig D."/>
            <person name="Lalanne C."/>
            <person name="Gautier V."/>
            <person name="Ament-Velasquez S.L."/>
            <person name="Kruys A."/>
            <person name="Hutchinson M.I."/>
            <person name="Powell A.J."/>
            <person name="Barry K."/>
            <person name="Miller A.N."/>
            <person name="Grigoriev I.V."/>
            <person name="Debuchy R."/>
            <person name="Gladieux P."/>
            <person name="Thoren M.H."/>
            <person name="Johannesson H."/>
        </authorList>
    </citation>
    <scope>NUCLEOTIDE SEQUENCE</scope>
    <source>
        <strain evidence="3">CBS 314.62</strain>
    </source>
</reference>
<accession>A0AAE0XLK3</accession>
<evidence type="ECO:0000313" key="3">
    <source>
        <dbReference type="EMBL" id="KAK3695744.1"/>
    </source>
</evidence>
<feature type="compositionally biased region" description="Pro residues" evidence="1">
    <location>
        <begin position="145"/>
        <end position="154"/>
    </location>
</feature>
<comment type="caution">
    <text evidence="3">The sequence shown here is derived from an EMBL/GenBank/DDBJ whole genome shotgun (WGS) entry which is preliminary data.</text>
</comment>
<evidence type="ECO:0000313" key="4">
    <source>
        <dbReference type="Proteomes" id="UP001270362"/>
    </source>
</evidence>
<evidence type="ECO:0000256" key="1">
    <source>
        <dbReference type="SAM" id="MobiDB-lite"/>
    </source>
</evidence>
<reference evidence="3" key="1">
    <citation type="journal article" date="2023" name="Mol. Phylogenet. Evol.">
        <title>Genome-scale phylogeny and comparative genomics of the fungal order Sordariales.</title>
        <authorList>
            <person name="Hensen N."/>
            <person name="Bonometti L."/>
            <person name="Westerberg I."/>
            <person name="Brannstrom I.O."/>
            <person name="Guillou S."/>
            <person name="Cros-Aarteil S."/>
            <person name="Calhoun S."/>
            <person name="Haridas S."/>
            <person name="Kuo A."/>
            <person name="Mondo S."/>
            <person name="Pangilinan J."/>
            <person name="Riley R."/>
            <person name="LaButti K."/>
            <person name="Andreopoulos B."/>
            <person name="Lipzen A."/>
            <person name="Chen C."/>
            <person name="Yan M."/>
            <person name="Daum C."/>
            <person name="Ng V."/>
            <person name="Clum A."/>
            <person name="Steindorff A."/>
            <person name="Ohm R.A."/>
            <person name="Martin F."/>
            <person name="Silar P."/>
            <person name="Natvig D.O."/>
            <person name="Lalanne C."/>
            <person name="Gautier V."/>
            <person name="Ament-Velasquez S.L."/>
            <person name="Kruys A."/>
            <person name="Hutchinson M.I."/>
            <person name="Powell A.J."/>
            <person name="Barry K."/>
            <person name="Miller A.N."/>
            <person name="Grigoriev I.V."/>
            <person name="Debuchy R."/>
            <person name="Gladieux P."/>
            <person name="Hiltunen Thoren M."/>
            <person name="Johannesson H."/>
        </authorList>
    </citation>
    <scope>NUCLEOTIDE SEQUENCE</scope>
    <source>
        <strain evidence="3">CBS 314.62</strain>
    </source>
</reference>
<dbReference type="AlphaFoldDB" id="A0AAE0XLK3"/>
<feature type="region of interest" description="Disordered" evidence="1">
    <location>
        <begin position="184"/>
        <end position="227"/>
    </location>
</feature>
<dbReference type="EMBL" id="JAULSO010000001">
    <property type="protein sequence ID" value="KAK3695744.1"/>
    <property type="molecule type" value="Genomic_DNA"/>
</dbReference>
<sequence length="707" mass="77581">MSSNDTSASSPGDDGNNDSAAPTELIIAITALVISVGALVISLLQALQQYFSSAKGYTSCSKEVIGGWADNTYRRLRWSEFRFEVHFTVPVIFVARPENKRGPLGEDGDVGIVVIDGTDGSLEATHTSSEVVKGGKKRTSRHEGPPPPPPPPVASAPGVHTAINEEATWLSLITAIQRMERESCEWQQRQQGKDKSRNGRAESESSGYEPSQEVMEPNTGKGASRRRRPLLPAFAWPGTSSTATTSAAAKVISGRHYQDVTRRETIPGRSLAVCLQQKPKTWDNMPDSVTKPYAITTFAHLVEMTAMLGIYWKEFNRDDDSYRAQGNGFSVEGFYVEGLGVAFTFQKTGPTWFEKNRVVPRYDVKELCFGLAPTVFRPRDEVQYADEPKGKGMLQLGSAAEIADTLAVFGCNITTVNHFRKSHAGTRRSHIFAVPFEILGMVGKVLQVPGTVFRMLPNPTIYHWDTTEQSLKTMITEFGSAVTEHSLAHNSTHIPLFLDAIRTINSAFASWDRDATETKQLGNSESGAVAYTTVQLTSLHAAITTCDALLTDPAHESLVLLVLGVHIQEILDLLNEPPPPLDSSTSTYSHSPITPTQKPTQSPSLIQQLDSADAESRLYLLIDIYMTTIRARVVEAVSSQLAPDSVSGKRRSSISIGGWSRALVGEVWCALVLRMLCWLLLHDFHRKDVQIGGKSEVFESRMAVYVL</sequence>
<keyword evidence="2" id="KW-0472">Membrane</keyword>
<feature type="compositionally biased region" description="Polar residues" evidence="1">
    <location>
        <begin position="583"/>
        <end position="605"/>
    </location>
</feature>
<keyword evidence="2" id="KW-0812">Transmembrane</keyword>
<keyword evidence="2" id="KW-1133">Transmembrane helix</keyword>